<dbReference type="PROSITE" id="PS50404">
    <property type="entry name" value="GST_NTER"/>
    <property type="match status" value="1"/>
</dbReference>
<organism evidence="7 8">
    <name type="scientific">Dillenia turbinata</name>
    <dbReference type="NCBI Taxonomy" id="194707"/>
    <lineage>
        <taxon>Eukaryota</taxon>
        <taxon>Viridiplantae</taxon>
        <taxon>Streptophyta</taxon>
        <taxon>Embryophyta</taxon>
        <taxon>Tracheophyta</taxon>
        <taxon>Spermatophyta</taxon>
        <taxon>Magnoliopsida</taxon>
        <taxon>eudicotyledons</taxon>
        <taxon>Gunneridae</taxon>
        <taxon>Pentapetalae</taxon>
        <taxon>Dilleniales</taxon>
        <taxon>Dilleniaceae</taxon>
        <taxon>Dillenia</taxon>
    </lineage>
</organism>
<dbReference type="PANTHER" id="PTHR11260">
    <property type="entry name" value="GLUTATHIONE S-TRANSFERASE, GST, SUPERFAMILY, GST DOMAIN CONTAINING"/>
    <property type="match status" value="1"/>
</dbReference>
<dbReference type="Pfam" id="PF02798">
    <property type="entry name" value="GST_N"/>
    <property type="match status" value="1"/>
</dbReference>
<dbReference type="PANTHER" id="PTHR11260:SF676">
    <property type="entry name" value="GLUTATHIONE S-TRANSFERASE U8"/>
    <property type="match status" value="1"/>
</dbReference>
<dbReference type="InterPro" id="IPR045074">
    <property type="entry name" value="GST_C_Tau"/>
</dbReference>
<feature type="domain" description="GST N-terminal" evidence="5">
    <location>
        <begin position="80"/>
        <end position="159"/>
    </location>
</feature>
<feature type="non-terminal residue" evidence="7">
    <location>
        <position position="1"/>
    </location>
</feature>
<dbReference type="InterPro" id="IPR004045">
    <property type="entry name" value="Glutathione_S-Trfase_N"/>
</dbReference>
<dbReference type="InterPro" id="IPR045073">
    <property type="entry name" value="Omega/Tau-like"/>
</dbReference>
<dbReference type="Pfam" id="PF00043">
    <property type="entry name" value="GST_C"/>
    <property type="match status" value="1"/>
</dbReference>
<dbReference type="Proteomes" id="UP001370490">
    <property type="component" value="Unassembled WGS sequence"/>
</dbReference>
<dbReference type="GO" id="GO:0004364">
    <property type="term" value="F:glutathione transferase activity"/>
    <property type="evidence" value="ECO:0007669"/>
    <property type="project" value="UniProtKB-EC"/>
</dbReference>
<dbReference type="Gene3D" id="3.40.30.10">
    <property type="entry name" value="Glutaredoxin"/>
    <property type="match status" value="1"/>
</dbReference>
<dbReference type="InterPro" id="IPR036282">
    <property type="entry name" value="Glutathione-S-Trfase_C_sf"/>
</dbReference>
<dbReference type="EC" id="2.5.1.18" evidence="1"/>
<dbReference type="GO" id="GO:0006749">
    <property type="term" value="P:glutathione metabolic process"/>
    <property type="evidence" value="ECO:0007669"/>
    <property type="project" value="InterPro"/>
</dbReference>
<dbReference type="CDD" id="cd03185">
    <property type="entry name" value="GST_C_Tau"/>
    <property type="match status" value="1"/>
</dbReference>
<keyword evidence="2" id="KW-0808">Transferase</keyword>
<comment type="catalytic activity">
    <reaction evidence="3">
        <text>RX + glutathione = an S-substituted glutathione + a halide anion + H(+)</text>
        <dbReference type="Rhea" id="RHEA:16437"/>
        <dbReference type="ChEBI" id="CHEBI:15378"/>
        <dbReference type="ChEBI" id="CHEBI:16042"/>
        <dbReference type="ChEBI" id="CHEBI:17792"/>
        <dbReference type="ChEBI" id="CHEBI:57925"/>
        <dbReference type="ChEBI" id="CHEBI:90779"/>
        <dbReference type="EC" id="2.5.1.18"/>
    </reaction>
</comment>
<comment type="caution">
    <text evidence="7">The sequence shown here is derived from an EMBL/GenBank/DDBJ whole genome shotgun (WGS) entry which is preliminary data.</text>
</comment>
<evidence type="ECO:0000256" key="4">
    <source>
        <dbReference type="RuleBase" id="RU003494"/>
    </source>
</evidence>
<evidence type="ECO:0000259" key="6">
    <source>
        <dbReference type="PROSITE" id="PS50405"/>
    </source>
</evidence>
<evidence type="ECO:0000313" key="8">
    <source>
        <dbReference type="Proteomes" id="UP001370490"/>
    </source>
</evidence>
<dbReference type="AlphaFoldDB" id="A0AAN8W4G5"/>
<reference evidence="7 8" key="1">
    <citation type="submission" date="2023-12" db="EMBL/GenBank/DDBJ databases">
        <title>A high-quality genome assembly for Dillenia turbinata (Dilleniales).</title>
        <authorList>
            <person name="Chanderbali A."/>
        </authorList>
    </citation>
    <scope>NUCLEOTIDE SEQUENCE [LARGE SCALE GENOMIC DNA]</scope>
    <source>
        <strain evidence="7">LSX21</strain>
        <tissue evidence="7">Leaf</tissue>
    </source>
</reference>
<dbReference type="CDD" id="cd03058">
    <property type="entry name" value="GST_N_Tau"/>
    <property type="match status" value="1"/>
</dbReference>
<evidence type="ECO:0000256" key="3">
    <source>
        <dbReference type="ARBA" id="ARBA00047960"/>
    </source>
</evidence>
<dbReference type="InterPro" id="IPR004046">
    <property type="entry name" value="GST_C"/>
</dbReference>
<comment type="similarity">
    <text evidence="4">Belongs to the GST superfamily.</text>
</comment>
<protein>
    <recommendedName>
        <fullName evidence="1">glutathione transferase</fullName>
        <ecNumber evidence="1">2.5.1.18</ecNumber>
    </recommendedName>
</protein>
<dbReference type="SFLD" id="SFLDG00358">
    <property type="entry name" value="Main_(cytGST)"/>
    <property type="match status" value="1"/>
</dbReference>
<dbReference type="FunFam" id="3.40.30.10:FF:000014">
    <property type="entry name" value="Tau class glutathione S-transferase"/>
    <property type="match status" value="1"/>
</dbReference>
<dbReference type="SUPFAM" id="SSF52833">
    <property type="entry name" value="Thioredoxin-like"/>
    <property type="match status" value="1"/>
</dbReference>
<evidence type="ECO:0000313" key="7">
    <source>
        <dbReference type="EMBL" id="KAK6943039.1"/>
    </source>
</evidence>
<dbReference type="InterPro" id="IPR036249">
    <property type="entry name" value="Thioredoxin-like_sf"/>
</dbReference>
<gene>
    <name evidence="7" type="ORF">RJ641_028416</name>
</gene>
<accession>A0AAN8W4G5</accession>
<dbReference type="SFLD" id="SFLDS00019">
    <property type="entry name" value="Glutathione_Transferase_(cytos"/>
    <property type="match status" value="1"/>
</dbReference>
<dbReference type="Gene3D" id="1.20.1050.10">
    <property type="match status" value="2"/>
</dbReference>
<evidence type="ECO:0000256" key="2">
    <source>
        <dbReference type="ARBA" id="ARBA00022679"/>
    </source>
</evidence>
<dbReference type="SUPFAM" id="SSF47616">
    <property type="entry name" value="GST C-terminal domain-like"/>
    <property type="match status" value="2"/>
</dbReference>
<proteinExistence type="inferred from homology"/>
<dbReference type="FunFam" id="1.20.1050.10:FF:000012">
    <property type="entry name" value="Tau class glutathione S-transferase"/>
    <property type="match status" value="1"/>
</dbReference>
<dbReference type="InterPro" id="IPR040079">
    <property type="entry name" value="Glutathione_S-Trfase"/>
</dbReference>
<evidence type="ECO:0000259" key="5">
    <source>
        <dbReference type="PROSITE" id="PS50404"/>
    </source>
</evidence>
<name>A0AAN8W4G5_9MAGN</name>
<keyword evidence="8" id="KW-1185">Reference proteome</keyword>
<dbReference type="EMBL" id="JBAMMX010000004">
    <property type="protein sequence ID" value="KAK6943039.1"/>
    <property type="molecule type" value="Genomic_DNA"/>
</dbReference>
<feature type="domain" description="GST C-terminal" evidence="6">
    <location>
        <begin position="164"/>
        <end position="290"/>
    </location>
</feature>
<dbReference type="SFLD" id="SFLDG01152">
    <property type="entry name" value="Main.3:_Omega-_and_Tau-like"/>
    <property type="match status" value="1"/>
</dbReference>
<sequence>ELQNELKDEQKKKKFFGGERISLVDIAANFKGYWLGVTQEALGVELGEAWPIGKPRLSPSITTQTSRLNTHRDPKIMANEEVKLLGAWGSAFSRRVEIALKLKGVKYEYIEEDIHNKSPLLLRSNPVHKKIPVLIHNGKPIAESQVIIEYIDETWDGYPILPKDPYQRAVARFWAKFLDEKCLPAVRKAWLSTEEKDKNVEEALEVLKIVENELKNKNFFGGNTINMVDIIANLIGYWFGVVQEAAGIELANAESFPALHNYMNEYVKCSHFKEHLPPREKLVEYYRARFEATSSSK</sequence>
<dbReference type="InterPro" id="IPR010987">
    <property type="entry name" value="Glutathione-S-Trfase_C-like"/>
</dbReference>
<evidence type="ECO:0000256" key="1">
    <source>
        <dbReference type="ARBA" id="ARBA00012452"/>
    </source>
</evidence>
<dbReference type="GO" id="GO:0005737">
    <property type="term" value="C:cytoplasm"/>
    <property type="evidence" value="ECO:0007669"/>
    <property type="project" value="TreeGrafter"/>
</dbReference>
<dbReference type="PROSITE" id="PS50405">
    <property type="entry name" value="GST_CTER"/>
    <property type="match status" value="1"/>
</dbReference>